<dbReference type="GO" id="GO:0000935">
    <property type="term" value="C:division septum"/>
    <property type="evidence" value="ECO:0007669"/>
    <property type="project" value="TreeGrafter"/>
</dbReference>
<dbReference type="Pfam" id="PF02752">
    <property type="entry name" value="Arrestin_C"/>
    <property type="match status" value="1"/>
</dbReference>
<dbReference type="PANTHER" id="PTHR36419:SF1">
    <property type="entry name" value="RHO1 GEF LOCALIZING PROTEIN 1"/>
    <property type="match status" value="1"/>
</dbReference>
<feature type="compositionally biased region" description="Polar residues" evidence="1">
    <location>
        <begin position="646"/>
        <end position="655"/>
    </location>
</feature>
<organism evidence="3 4">
    <name type="scientific">Asterophora parasitica</name>
    <dbReference type="NCBI Taxonomy" id="117018"/>
    <lineage>
        <taxon>Eukaryota</taxon>
        <taxon>Fungi</taxon>
        <taxon>Dikarya</taxon>
        <taxon>Basidiomycota</taxon>
        <taxon>Agaricomycotina</taxon>
        <taxon>Agaricomycetes</taxon>
        <taxon>Agaricomycetidae</taxon>
        <taxon>Agaricales</taxon>
        <taxon>Tricholomatineae</taxon>
        <taxon>Lyophyllaceae</taxon>
        <taxon>Asterophora</taxon>
    </lineage>
</organism>
<feature type="region of interest" description="Disordered" evidence="1">
    <location>
        <begin position="748"/>
        <end position="911"/>
    </location>
</feature>
<evidence type="ECO:0000259" key="2">
    <source>
        <dbReference type="Pfam" id="PF02752"/>
    </source>
</evidence>
<sequence length="911" mass="97714">MAIEVRVGSQGVKAKWVRIELRKVETLPGGGSSNTFYDFVGPSPVNLWNSSDEYSLLRTQDFPFSIRIPESIPPSLALENRAGIQYELVASLCTKGKKSFFRRRKSTVVSTQAGIIIDKHELHSTWPVYCQPETRQVTQDGCTLTVDRNQTCYGPGDRIAVMALLRSDSLDSTVLRGFELTLKETTIFRAGAHSGKKSAAPQVRVVTISDNKLPINVPLRPGAENRAELTCSISPNHTTTSLNSARHIDVTYTLTVNAIVDNKSPIVLHLPVVVSNWQRIVSQEAVRRIGPAPTLSLIPVAPAQQTITRHEALPRISPTASTLPLSKDNYGHSANAYNSLPAKAGGYHGSQMSKVDELGGYGYSTRPTHHHSNSAASTNLPDDFGSRTTIPASMTAGRRPGSAISSNQNRLTVINALPSEIPQAEATNSASLSARGPWPSAEDEKQRLYEAARAKVERVQGNVARVTTPPPQPVSVARTSGTPPPKNGPWPTAEEEKLRLFNRAQAAVQKTQGIDYSPPPSRHGPNDSDGVRTVEPTSTSKIPSSTKMQSSPAELYSQAMNARNQALAKQQSANSLLQTTPPKASVPQYLTAEQEKAALRRYQEAKLAVDRVQNGNVTDEDQASPLSAGSAPIAYDSLYPDHKAGASSSTPTTAPANDLPPPFGEMPANLIPASHLSEKERLRRAYEEQDAAALARQHQRTPPNASPPPFSQRGPAPVPALAGTNGNHVLSEKEILRRKFEAQDALALNASPGRASPPKPPPRTTSGNVNGARGQRPTPTPPTSPGKILTAAEEKALLKAQYAAQDARAAKQQQQQRDNGAAGPSRPSSTAPHTTASTPPSPPPLMPRPPVEYIQETQEEDARVSSMALNGALPASETSDQSLPKSALEPRSFSSGFESVPPPPLPPKPLV</sequence>
<dbReference type="Proteomes" id="UP000775547">
    <property type="component" value="Unassembled WGS sequence"/>
</dbReference>
<evidence type="ECO:0000313" key="4">
    <source>
        <dbReference type="Proteomes" id="UP000775547"/>
    </source>
</evidence>
<dbReference type="InterPro" id="IPR011022">
    <property type="entry name" value="Arrestin_C-like"/>
</dbReference>
<feature type="region of interest" description="Disordered" evidence="1">
    <location>
        <begin position="687"/>
        <end position="725"/>
    </location>
</feature>
<dbReference type="InterPro" id="IPR014752">
    <property type="entry name" value="Arrestin-like_C"/>
</dbReference>
<feature type="region of interest" description="Disordered" evidence="1">
    <location>
        <begin position="507"/>
        <end position="552"/>
    </location>
</feature>
<feature type="compositionally biased region" description="Low complexity" evidence="1">
    <location>
        <begin position="536"/>
        <end position="547"/>
    </location>
</feature>
<protein>
    <recommendedName>
        <fullName evidence="2">Arrestin C-terminal-like domain-containing protein</fullName>
    </recommendedName>
</protein>
<name>A0A9P7G110_9AGAR</name>
<comment type="caution">
    <text evidence="3">The sequence shown here is derived from an EMBL/GenBank/DDBJ whole genome shotgun (WGS) entry which is preliminary data.</text>
</comment>
<gene>
    <name evidence="3" type="ORF">DXG03_006935</name>
</gene>
<feature type="compositionally biased region" description="Polar residues" evidence="1">
    <location>
        <begin position="373"/>
        <end position="384"/>
    </location>
</feature>
<keyword evidence="4" id="KW-1185">Reference proteome</keyword>
<feature type="compositionally biased region" description="Pro residues" evidence="1">
    <location>
        <begin position="839"/>
        <end position="850"/>
    </location>
</feature>
<dbReference type="Gene3D" id="2.60.40.640">
    <property type="match status" value="1"/>
</dbReference>
<feature type="region of interest" description="Disordered" evidence="1">
    <location>
        <begin position="613"/>
        <end position="669"/>
    </location>
</feature>
<dbReference type="OrthoDB" id="4001642at2759"/>
<proteinExistence type="predicted"/>
<dbReference type="InterPro" id="IPR053060">
    <property type="entry name" value="Cytokinesis_Signaling_Reg"/>
</dbReference>
<feature type="region of interest" description="Disordered" evidence="1">
    <location>
        <begin position="364"/>
        <end position="384"/>
    </location>
</feature>
<feature type="domain" description="Arrestin C-terminal-like" evidence="2">
    <location>
        <begin position="143"/>
        <end position="274"/>
    </location>
</feature>
<reference evidence="3" key="2">
    <citation type="submission" date="2021-10" db="EMBL/GenBank/DDBJ databases">
        <title>Phylogenomics reveals ancestral predisposition of the termite-cultivated fungus Termitomyces towards a domesticated lifestyle.</title>
        <authorList>
            <person name="Auxier B."/>
            <person name="Grum-Grzhimaylo A."/>
            <person name="Cardenas M.E."/>
            <person name="Lodge J.D."/>
            <person name="Laessoe T."/>
            <person name="Pedersen O."/>
            <person name="Smith M.E."/>
            <person name="Kuyper T.W."/>
            <person name="Franco-Molano E.A."/>
            <person name="Baroni T.J."/>
            <person name="Aanen D.K."/>
        </authorList>
    </citation>
    <scope>NUCLEOTIDE SEQUENCE</scope>
    <source>
        <strain evidence="3">AP01</strain>
        <tissue evidence="3">Mycelium</tissue>
    </source>
</reference>
<reference evidence="3" key="1">
    <citation type="submission" date="2020-07" db="EMBL/GenBank/DDBJ databases">
        <authorList>
            <person name="Nieuwenhuis M."/>
            <person name="Van De Peppel L.J.J."/>
        </authorList>
    </citation>
    <scope>NUCLEOTIDE SEQUENCE</scope>
    <source>
        <strain evidence="3">AP01</strain>
        <tissue evidence="3">Mycelium</tissue>
    </source>
</reference>
<accession>A0A9P7G110</accession>
<dbReference type="GO" id="GO:0000917">
    <property type="term" value="P:division septum assembly"/>
    <property type="evidence" value="ECO:0007669"/>
    <property type="project" value="TreeGrafter"/>
</dbReference>
<feature type="region of interest" description="Disordered" evidence="1">
    <location>
        <begin position="465"/>
        <end position="492"/>
    </location>
</feature>
<dbReference type="PANTHER" id="PTHR36419">
    <property type="entry name" value="ARRESTIN FAMILY PROTEIN 1"/>
    <property type="match status" value="1"/>
</dbReference>
<evidence type="ECO:0000256" key="1">
    <source>
        <dbReference type="SAM" id="MobiDB-lite"/>
    </source>
</evidence>
<evidence type="ECO:0000313" key="3">
    <source>
        <dbReference type="EMBL" id="KAG5640819.1"/>
    </source>
</evidence>
<dbReference type="AlphaFoldDB" id="A0A9P7G110"/>
<dbReference type="EMBL" id="JABCKV010000489">
    <property type="protein sequence ID" value="KAG5640819.1"/>
    <property type="molecule type" value="Genomic_DNA"/>
</dbReference>
<feature type="compositionally biased region" description="Pro residues" evidence="1">
    <location>
        <begin position="900"/>
        <end position="911"/>
    </location>
</feature>
<feature type="compositionally biased region" description="Low complexity" evidence="1">
    <location>
        <begin position="798"/>
        <end position="838"/>
    </location>
</feature>